<accession>A0A178LRH4</accession>
<dbReference type="EMBL" id="LWCS01000034">
    <property type="protein sequence ID" value="OAN36374.1"/>
    <property type="molecule type" value="Genomic_DNA"/>
</dbReference>
<comment type="caution">
    <text evidence="2">The sequence shown here is derived from an EMBL/GenBank/DDBJ whole genome shotgun (WGS) entry which is preliminary data.</text>
</comment>
<dbReference type="Gene3D" id="3.40.50.300">
    <property type="entry name" value="P-loop containing nucleotide triphosphate hydrolases"/>
    <property type="match status" value="2"/>
</dbReference>
<protein>
    <recommendedName>
        <fullName evidence="4">Rad50/SbcC-type AAA domain-containing protein</fullName>
    </recommendedName>
</protein>
<organism evidence="2 3">
    <name type="scientific">Mycolicibacterium iranicum</name>
    <name type="common">Mycobacterium iranicum</name>
    <dbReference type="NCBI Taxonomy" id="912594"/>
    <lineage>
        <taxon>Bacteria</taxon>
        <taxon>Bacillati</taxon>
        <taxon>Actinomycetota</taxon>
        <taxon>Actinomycetes</taxon>
        <taxon>Mycobacteriales</taxon>
        <taxon>Mycobacteriaceae</taxon>
        <taxon>Mycolicibacterium</taxon>
    </lineage>
</organism>
<keyword evidence="1" id="KW-0175">Coiled coil</keyword>
<dbReference type="SUPFAM" id="SSF52540">
    <property type="entry name" value="P-loop containing nucleoside triphosphate hydrolases"/>
    <property type="match status" value="1"/>
</dbReference>
<evidence type="ECO:0000313" key="3">
    <source>
        <dbReference type="Proteomes" id="UP000078396"/>
    </source>
</evidence>
<name>A0A178LRH4_MYCIR</name>
<reference evidence="2 3" key="1">
    <citation type="submission" date="2016-04" db="EMBL/GenBank/DDBJ databases">
        <title>Draft Genome Sequences of Staphylococcus capitis Strain H36, S. capitis Strain H65, S. cohnii Strain H62, S. hominis Strain H69, Mycobacterium iranicum Strain H39, Plantibacter sp. Strain H53, Pseudomonas oryzihabitans Strain H72, and Microbacterium sp. Strain H83, isolated from residential settings.</title>
        <authorList>
            <person name="Lymperopoulou D."/>
            <person name="Adams R.I."/>
            <person name="Lindow S."/>
            <person name="Coil D.A."/>
            <person name="Jospin G."/>
            <person name="Eisen J.A."/>
        </authorList>
    </citation>
    <scope>NUCLEOTIDE SEQUENCE [LARGE SCALE GENOMIC DNA]</scope>
    <source>
        <strain evidence="2 3">H39</strain>
    </source>
</reference>
<dbReference type="AlphaFoldDB" id="A0A178LRH4"/>
<evidence type="ECO:0000313" key="2">
    <source>
        <dbReference type="EMBL" id="OAN36374.1"/>
    </source>
</evidence>
<feature type="coiled-coil region" evidence="1">
    <location>
        <begin position="115"/>
        <end position="191"/>
    </location>
</feature>
<gene>
    <name evidence="2" type="ORF">A4X20_24530</name>
</gene>
<dbReference type="Proteomes" id="UP000078396">
    <property type="component" value="Unassembled WGS sequence"/>
</dbReference>
<sequence length="584" mass="65246">MIGPRGVGKTTLLELIGHALGTGRANLDSEQQQDRRVRTLLADGEVVLDIEDEETSYRLIVDAEGGGRRPQSSGRALMLGQNELEAIASDRASRLRLIDFRSRAIDEPELDYDEIEDLTRQLYSLRQQIEALEESTRTRAVLEDDLRALEAEEAARMEAASASMTVRRDTLRSLEDQLLAVQTQSSQAEAATELLVELQTSHRSLTSAAARARELSLAPADEQLVRPHLLRVEAAISTIGGELARATEQLTETQRQRSQRALEIRTAAEPLRSELDAAERGLGELTARIRRVRTELERLGADEARLYELHTRRKSFFTRREDLLDEAELVKERLYRSRLEVADSVSQNLTSRVTVQIEHLSDSLEFRDFLTNSLRKSGLRYASVVDALSKNLLPRQLLIMIENFDVDAAAQLTEIPPDRLARAFEHLDDPEILAELSTTHLEDVADFLLMDGSSLKSVELLSTGQKCAVTLPILLTEHTRLLILDQPEDHLDNAFLVDSIVVGLNRRSDANAQTLIATHNANIPVLGSASNVISLRSDGKKGYLSDSGPYNNSNIVVTITKLMEGGEEAFRRRAQFYQRYGLVE</sequence>
<dbReference type="InterPro" id="IPR027417">
    <property type="entry name" value="P-loop_NTPase"/>
</dbReference>
<proteinExistence type="predicted"/>
<evidence type="ECO:0000256" key="1">
    <source>
        <dbReference type="SAM" id="Coils"/>
    </source>
</evidence>
<evidence type="ECO:0008006" key="4">
    <source>
        <dbReference type="Google" id="ProtNLM"/>
    </source>
</evidence>
<feature type="coiled-coil region" evidence="1">
    <location>
        <begin position="275"/>
        <end position="302"/>
    </location>
</feature>